<dbReference type="OrthoDB" id="9771451at2"/>
<evidence type="ECO:0000313" key="11">
    <source>
        <dbReference type="Proteomes" id="UP000199267"/>
    </source>
</evidence>
<feature type="transmembrane region" description="Helical" evidence="6">
    <location>
        <begin position="379"/>
        <end position="401"/>
    </location>
</feature>
<sequence length="434" mass="47628">MNNNNTAVAYGQAPSRSRFFIMLLLFVTVVINYLDRSNLAIAAPLLSQDLGIDPVKMGLVLSAFGWTYAAMQIPGGWLVDRVPPRGLYALAIGLWSLATLLLGWVGSFVGLFFLRLAVGALEAPSYPINNRVVTTWFPESERASAIGFYTSGQFVGLAFLTPVLIYLQQAFGWQMVFIITGGLGMLWALVWYCVYREPADFRATNDAERELIREGGGLVDLGQRKRQDQRFDWKDLLCVLNKRKLWGLYLGQYALTSTLWFFLTWFPTYLVKYRGMDFIKAGFLGSLPFLAAFCGVICSGLLSDWLVRRGLSLGLARKIPIIGGLLISTSIIGANYVDTPSAIIFFLALAFFGNGLASITWSLVSALAPERLLGLTGGVFNFIGNLSAVSVPIVIGLLVQGDDFTPAITYIAAMALLGALCYGVVVGRVERIRE</sequence>
<dbReference type="InterPro" id="IPR011701">
    <property type="entry name" value="MFS"/>
</dbReference>
<feature type="transmembrane region" description="Helical" evidence="6">
    <location>
        <begin position="286"/>
        <end position="307"/>
    </location>
</feature>
<dbReference type="PIRSF" id="PIRSF002808">
    <property type="entry name" value="Hexose_phosphate_transp"/>
    <property type="match status" value="1"/>
</dbReference>
<dbReference type="EMBL" id="FOFJ01000123">
    <property type="protein sequence ID" value="SER90962.1"/>
    <property type="molecule type" value="Genomic_DNA"/>
</dbReference>
<dbReference type="PROSITE" id="PS50850">
    <property type="entry name" value="MFS"/>
    <property type="match status" value="1"/>
</dbReference>
<keyword evidence="2 6" id="KW-0812">Transmembrane</keyword>
<dbReference type="PANTHER" id="PTHR11662">
    <property type="entry name" value="SOLUTE CARRIER FAMILY 17"/>
    <property type="match status" value="1"/>
</dbReference>
<dbReference type="SUPFAM" id="SSF103473">
    <property type="entry name" value="MFS general substrate transporter"/>
    <property type="match status" value="1"/>
</dbReference>
<dbReference type="GO" id="GO:0022857">
    <property type="term" value="F:transmembrane transporter activity"/>
    <property type="evidence" value="ECO:0007669"/>
    <property type="project" value="InterPro"/>
</dbReference>
<feature type="domain" description="Major facilitator superfamily (MFS) profile" evidence="7">
    <location>
        <begin position="21"/>
        <end position="430"/>
    </location>
</feature>
<dbReference type="CDD" id="cd17319">
    <property type="entry name" value="MFS_ExuT_GudP_like"/>
    <property type="match status" value="1"/>
</dbReference>
<organism evidence="9 11">
    <name type="scientific">Azotobacter beijerinckii</name>
    <dbReference type="NCBI Taxonomy" id="170623"/>
    <lineage>
        <taxon>Bacteria</taxon>
        <taxon>Pseudomonadati</taxon>
        <taxon>Pseudomonadota</taxon>
        <taxon>Gammaproteobacteria</taxon>
        <taxon>Pseudomonadales</taxon>
        <taxon>Pseudomonadaceae</taxon>
        <taxon>Azotobacter</taxon>
    </lineage>
</organism>
<proteinExistence type="inferred from homology"/>
<gene>
    <name evidence="8" type="ORF">SAMN04244572_04611</name>
    <name evidence="9" type="ORF">SAMN04244573_04562</name>
</gene>
<dbReference type="PANTHER" id="PTHR11662:SF333">
    <property type="entry name" value="D-GALACTONATE TRANSPORTER"/>
    <property type="match status" value="1"/>
</dbReference>
<evidence type="ECO:0000256" key="3">
    <source>
        <dbReference type="ARBA" id="ARBA00022989"/>
    </source>
</evidence>
<dbReference type="EMBL" id="FNYQ01000152">
    <property type="protein sequence ID" value="SEJ60362.1"/>
    <property type="molecule type" value="Genomic_DNA"/>
</dbReference>
<feature type="transmembrane region" description="Helical" evidence="6">
    <location>
        <begin position="17"/>
        <end position="34"/>
    </location>
</feature>
<evidence type="ECO:0000256" key="1">
    <source>
        <dbReference type="ARBA" id="ARBA00004141"/>
    </source>
</evidence>
<name>A0A1H9T120_9GAMM</name>
<feature type="transmembrane region" description="Helical" evidence="6">
    <location>
        <begin position="173"/>
        <end position="194"/>
    </location>
</feature>
<comment type="similarity">
    <text evidence="5">Belongs to the major facilitator superfamily. Phthalate permease family.</text>
</comment>
<feature type="transmembrane region" description="Helical" evidence="6">
    <location>
        <begin position="319"/>
        <end position="337"/>
    </location>
</feature>
<feature type="transmembrane region" description="Helical" evidence="6">
    <location>
        <begin position="343"/>
        <end position="367"/>
    </location>
</feature>
<dbReference type="NCBIfam" id="TIGR00893">
    <property type="entry name" value="2A0114"/>
    <property type="match status" value="1"/>
</dbReference>
<dbReference type="InterPro" id="IPR050382">
    <property type="entry name" value="MFS_Na/Anion_cotransporter"/>
</dbReference>
<keyword evidence="4 6" id="KW-0472">Membrane</keyword>
<evidence type="ECO:0000313" key="8">
    <source>
        <dbReference type="EMBL" id="SEJ60362.1"/>
    </source>
</evidence>
<feature type="transmembrane region" description="Helical" evidence="6">
    <location>
        <begin position="87"/>
        <end position="114"/>
    </location>
</feature>
<dbReference type="InterPro" id="IPR020846">
    <property type="entry name" value="MFS_dom"/>
</dbReference>
<evidence type="ECO:0000313" key="9">
    <source>
        <dbReference type="EMBL" id="SER90962.1"/>
    </source>
</evidence>
<dbReference type="Gene3D" id="1.20.1250.20">
    <property type="entry name" value="MFS general substrate transporter like domains"/>
    <property type="match status" value="2"/>
</dbReference>
<evidence type="ECO:0000256" key="6">
    <source>
        <dbReference type="SAM" id="Phobius"/>
    </source>
</evidence>
<accession>A0A1H9T120</accession>
<evidence type="ECO:0000256" key="4">
    <source>
        <dbReference type="ARBA" id="ARBA00023136"/>
    </source>
</evidence>
<dbReference type="InterPro" id="IPR000849">
    <property type="entry name" value="Sugar_P_transporter"/>
</dbReference>
<comment type="subcellular location">
    <subcellularLocation>
        <location evidence="1">Membrane</location>
        <topology evidence="1">Multi-pass membrane protein</topology>
    </subcellularLocation>
</comment>
<evidence type="ECO:0000313" key="10">
    <source>
        <dbReference type="Proteomes" id="UP000199250"/>
    </source>
</evidence>
<dbReference type="GO" id="GO:0016020">
    <property type="term" value="C:membrane"/>
    <property type="evidence" value="ECO:0007669"/>
    <property type="project" value="UniProtKB-SubCell"/>
</dbReference>
<dbReference type="InterPro" id="IPR036259">
    <property type="entry name" value="MFS_trans_sf"/>
</dbReference>
<dbReference type="RefSeq" id="WP_090625587.1">
    <property type="nucleotide sequence ID" value="NZ_FNYQ01000152.1"/>
</dbReference>
<feature type="transmembrane region" description="Helical" evidence="6">
    <location>
        <begin position="246"/>
        <end position="266"/>
    </location>
</feature>
<evidence type="ECO:0000256" key="5">
    <source>
        <dbReference type="ARBA" id="ARBA00038514"/>
    </source>
</evidence>
<dbReference type="Proteomes" id="UP000199267">
    <property type="component" value="Unassembled WGS sequence"/>
</dbReference>
<feature type="transmembrane region" description="Helical" evidence="6">
    <location>
        <begin position="55"/>
        <end position="75"/>
    </location>
</feature>
<evidence type="ECO:0000259" key="7">
    <source>
        <dbReference type="PROSITE" id="PS50850"/>
    </source>
</evidence>
<evidence type="ECO:0000256" key="2">
    <source>
        <dbReference type="ARBA" id="ARBA00022692"/>
    </source>
</evidence>
<dbReference type="Pfam" id="PF07690">
    <property type="entry name" value="MFS_1"/>
    <property type="match status" value="1"/>
</dbReference>
<keyword evidence="3 6" id="KW-1133">Transmembrane helix</keyword>
<dbReference type="Proteomes" id="UP000199250">
    <property type="component" value="Unassembled WGS sequence"/>
</dbReference>
<dbReference type="AlphaFoldDB" id="A0A1H9T120"/>
<reference evidence="10 11" key="1">
    <citation type="submission" date="2016-10" db="EMBL/GenBank/DDBJ databases">
        <authorList>
            <person name="de Groot N.N."/>
        </authorList>
    </citation>
    <scope>NUCLEOTIDE SEQUENCE [LARGE SCALE GENOMIC DNA]</scope>
    <source>
        <strain evidence="8 10">DSM 373</strain>
        <strain evidence="9 11">DSM 378</strain>
    </source>
</reference>
<protein>
    <submittedName>
        <fullName evidence="9">MFS transporter, ACS family, D-galactonate transporter</fullName>
    </submittedName>
</protein>
<feature type="transmembrane region" description="Helical" evidence="6">
    <location>
        <begin position="407"/>
        <end position="429"/>
    </location>
</feature>